<proteinExistence type="inferred from homology"/>
<comment type="catalytic activity">
    <reaction evidence="6">
        <text>alpha-D-ribose 1-phosphate = D-ribose 5-phosphate</text>
        <dbReference type="Rhea" id="RHEA:18793"/>
        <dbReference type="ChEBI" id="CHEBI:57720"/>
        <dbReference type="ChEBI" id="CHEBI:78346"/>
        <dbReference type="EC" id="5.4.2.7"/>
    </reaction>
</comment>
<dbReference type="InterPro" id="IPR006124">
    <property type="entry name" value="Metalloenzyme"/>
</dbReference>
<keyword evidence="10" id="KW-1185">Reference proteome</keyword>
<comment type="cofactor">
    <cofactor evidence="6">
        <name>Mn(2+)</name>
        <dbReference type="ChEBI" id="CHEBI:29035"/>
    </cofactor>
    <text evidence="6">Binds 2 manganese ions.</text>
</comment>
<dbReference type="SUPFAM" id="SSF53649">
    <property type="entry name" value="Alkaline phosphatase-like"/>
    <property type="match status" value="1"/>
</dbReference>
<dbReference type="NCBIfam" id="TIGR01696">
    <property type="entry name" value="deoB"/>
    <property type="match status" value="1"/>
</dbReference>
<feature type="domain" description="Metalloenzyme" evidence="8">
    <location>
        <begin position="4"/>
        <end position="378"/>
    </location>
</feature>
<evidence type="ECO:0000256" key="3">
    <source>
        <dbReference type="ARBA" id="ARBA00022723"/>
    </source>
</evidence>
<evidence type="ECO:0000256" key="5">
    <source>
        <dbReference type="ARBA" id="ARBA00023235"/>
    </source>
</evidence>
<protein>
    <recommendedName>
        <fullName evidence="6 7">Phosphopentomutase</fullName>
        <ecNumber evidence="6 7">5.4.2.7</ecNumber>
    </recommendedName>
    <alternativeName>
        <fullName evidence="6">Phosphodeoxyribomutase</fullName>
    </alternativeName>
</protein>
<dbReference type="PATRIC" id="fig|70996.4.peg.4632"/>
<keyword evidence="2 6" id="KW-0963">Cytoplasm</keyword>
<dbReference type="Gene3D" id="3.30.70.1250">
    <property type="entry name" value="Phosphopentomutase"/>
    <property type="match status" value="1"/>
</dbReference>
<evidence type="ECO:0000313" key="10">
    <source>
        <dbReference type="Proteomes" id="UP000050277"/>
    </source>
</evidence>
<evidence type="ECO:0000259" key="8">
    <source>
        <dbReference type="Pfam" id="PF01676"/>
    </source>
</evidence>
<dbReference type="SUPFAM" id="SSF143856">
    <property type="entry name" value="DeoB insert domain-like"/>
    <property type="match status" value="1"/>
</dbReference>
<comment type="pathway">
    <text evidence="6">Carbohydrate degradation; 2-deoxy-D-ribose 1-phosphate degradation; D-glyceraldehyde 3-phosphate and acetaldehyde from 2-deoxy-alpha-D-ribose 1-phosphate: step 1/2.</text>
</comment>
<dbReference type="RefSeq" id="WP_054533603.1">
    <property type="nucleotide sequence ID" value="NZ_LGKP01000012.1"/>
</dbReference>
<name>A0A0P6YYD0_9CHLR</name>
<sequence>MDIKRVTVIVLDGVGIGEAPDAAEYGDVGSHSLANTAAAVNGLNVPTMASFGIGCVSELQGVACPTAPQGSYGKMQPLSKGKDTVSGHWEMMGIVLATPFPVYPDGFPAEIIEPFKQQIGRDVLGNKSASGTEILEELGMEHIRTGAPIVYTSADSVFQIAAHEDVIPPSELYAMCEAARALLVGEHAVGRVIARPFIGNSPATFKRTARRHDYALTPETPTILDKLVAAGKSVYSVGKIDDIFGNRGISVSNHTVDNAASLEAIIEFLDADFEGLLFANLIEFDMIYGHRNDPVGYANALHAVDQRLPDIQAKLKDGDLVVITADHGVDPTTPGSNHSREYVPLLVFGPALAKAVNLGTRQTLSDLAATLAEIFGLEAPLHGTSFLAELQ</sequence>
<feature type="binding site" evidence="6">
    <location>
        <position position="338"/>
    </location>
    <ligand>
        <name>Mn(2+)</name>
        <dbReference type="ChEBI" id="CHEBI:29035"/>
        <label>2</label>
    </ligand>
</feature>
<comment type="catalytic activity">
    <reaction evidence="6">
        <text>2-deoxy-alpha-D-ribose 1-phosphate = 2-deoxy-D-ribose 5-phosphate</text>
        <dbReference type="Rhea" id="RHEA:27658"/>
        <dbReference type="ChEBI" id="CHEBI:57259"/>
        <dbReference type="ChEBI" id="CHEBI:62877"/>
        <dbReference type="EC" id="5.4.2.7"/>
    </reaction>
</comment>
<keyword evidence="4 6" id="KW-0464">Manganese</keyword>
<evidence type="ECO:0000256" key="4">
    <source>
        <dbReference type="ARBA" id="ARBA00023211"/>
    </source>
</evidence>
<dbReference type="InterPro" id="IPR017850">
    <property type="entry name" value="Alkaline_phosphatase_core_sf"/>
</dbReference>
<dbReference type="AlphaFoldDB" id="A0A0P6YYD0"/>
<accession>A0A0P6YYD0</accession>
<evidence type="ECO:0000256" key="6">
    <source>
        <dbReference type="HAMAP-Rule" id="MF_00740"/>
    </source>
</evidence>
<comment type="similarity">
    <text evidence="1 6">Belongs to the phosphopentomutase family.</text>
</comment>
<gene>
    <name evidence="6" type="primary">deoB</name>
    <name evidence="9" type="ORF">SE18_06405</name>
</gene>
<dbReference type="InterPro" id="IPR024052">
    <property type="entry name" value="Phosphopentomutase_DeoB_cap_sf"/>
</dbReference>
<evidence type="ECO:0000256" key="2">
    <source>
        <dbReference type="ARBA" id="ARBA00022490"/>
    </source>
</evidence>
<dbReference type="PIRSF" id="PIRSF001491">
    <property type="entry name" value="Ppentomutase"/>
    <property type="match status" value="1"/>
</dbReference>
<dbReference type="GO" id="GO:0043094">
    <property type="term" value="P:metabolic compound salvage"/>
    <property type="evidence" value="ECO:0007669"/>
    <property type="project" value="UniProtKB-UniRule"/>
</dbReference>
<dbReference type="GO" id="GO:0009117">
    <property type="term" value="P:nucleotide metabolic process"/>
    <property type="evidence" value="ECO:0007669"/>
    <property type="project" value="UniProtKB-UniRule"/>
</dbReference>
<dbReference type="EMBL" id="LGKP01000012">
    <property type="protein sequence ID" value="KPL90260.1"/>
    <property type="molecule type" value="Genomic_DNA"/>
</dbReference>
<dbReference type="EC" id="5.4.2.7" evidence="6 7"/>
<dbReference type="NCBIfam" id="NF003766">
    <property type="entry name" value="PRK05362.1"/>
    <property type="match status" value="1"/>
</dbReference>
<evidence type="ECO:0000256" key="1">
    <source>
        <dbReference type="ARBA" id="ARBA00010373"/>
    </source>
</evidence>
<feature type="binding site" evidence="6">
    <location>
        <position position="285"/>
    </location>
    <ligand>
        <name>Mn(2+)</name>
        <dbReference type="ChEBI" id="CHEBI:29035"/>
        <label>2</label>
    </ligand>
</feature>
<feature type="binding site" evidence="6">
    <location>
        <position position="290"/>
    </location>
    <ligand>
        <name>Mn(2+)</name>
        <dbReference type="ChEBI" id="CHEBI:29035"/>
        <label>2</label>
    </ligand>
</feature>
<keyword evidence="5 6" id="KW-0413">Isomerase</keyword>
<feature type="binding site" evidence="6">
    <location>
        <position position="327"/>
    </location>
    <ligand>
        <name>Mn(2+)</name>
        <dbReference type="ChEBI" id="CHEBI:29035"/>
        <label>1</label>
    </ligand>
</feature>
<evidence type="ECO:0000256" key="7">
    <source>
        <dbReference type="NCBIfam" id="TIGR01696"/>
    </source>
</evidence>
<dbReference type="GO" id="GO:0005829">
    <property type="term" value="C:cytosol"/>
    <property type="evidence" value="ECO:0007669"/>
    <property type="project" value="TreeGrafter"/>
</dbReference>
<dbReference type="PANTHER" id="PTHR21110:SF0">
    <property type="entry name" value="PHOSPHOPENTOMUTASE"/>
    <property type="match status" value="1"/>
</dbReference>
<dbReference type="CDD" id="cd16009">
    <property type="entry name" value="PPM"/>
    <property type="match status" value="1"/>
</dbReference>
<dbReference type="InterPro" id="IPR010045">
    <property type="entry name" value="DeoB"/>
</dbReference>
<organism evidence="9 10">
    <name type="scientific">Herpetosiphon geysericola</name>
    <dbReference type="NCBI Taxonomy" id="70996"/>
    <lineage>
        <taxon>Bacteria</taxon>
        <taxon>Bacillati</taxon>
        <taxon>Chloroflexota</taxon>
        <taxon>Chloroflexia</taxon>
        <taxon>Herpetosiphonales</taxon>
        <taxon>Herpetosiphonaceae</taxon>
        <taxon>Herpetosiphon</taxon>
    </lineage>
</organism>
<dbReference type="UniPathway" id="UPA00087">
    <property type="reaction ID" value="UER00173"/>
</dbReference>
<feature type="binding site" evidence="6">
    <location>
        <position position="326"/>
    </location>
    <ligand>
        <name>Mn(2+)</name>
        <dbReference type="ChEBI" id="CHEBI:29035"/>
        <label>1</label>
    </ligand>
</feature>
<keyword evidence="3 6" id="KW-0479">Metal-binding</keyword>
<dbReference type="OrthoDB" id="9769930at2"/>
<dbReference type="GO" id="GO:0006018">
    <property type="term" value="P:2-deoxyribose 1-phosphate catabolic process"/>
    <property type="evidence" value="ECO:0007669"/>
    <property type="project" value="UniProtKB-UniRule"/>
</dbReference>
<dbReference type="GO" id="GO:0000287">
    <property type="term" value="F:magnesium ion binding"/>
    <property type="evidence" value="ECO:0007669"/>
    <property type="project" value="UniProtKB-UniRule"/>
</dbReference>
<comment type="function">
    <text evidence="6">Isomerase that catalyzes the conversion of deoxy-ribose 1-phosphate (dRib-1-P) and ribose 1-phosphate (Rib-1-P) to deoxy-ribose 5-phosphate (dRib-5-P) and ribose 5-phosphate (Rib-5-P), respectively.</text>
</comment>
<dbReference type="PANTHER" id="PTHR21110">
    <property type="entry name" value="PHOSPHOPENTOMUTASE"/>
    <property type="match status" value="1"/>
</dbReference>
<dbReference type="GO" id="GO:0008973">
    <property type="term" value="F:phosphopentomutase activity"/>
    <property type="evidence" value="ECO:0007669"/>
    <property type="project" value="UniProtKB-UniRule"/>
</dbReference>
<dbReference type="FunFam" id="3.30.70.1250:FF:000001">
    <property type="entry name" value="Phosphopentomutase"/>
    <property type="match status" value="1"/>
</dbReference>
<comment type="subcellular location">
    <subcellularLocation>
        <location evidence="6">Cytoplasm</location>
    </subcellularLocation>
</comment>
<comment type="caution">
    <text evidence="9">The sequence shown here is derived from an EMBL/GenBank/DDBJ whole genome shotgun (WGS) entry which is preliminary data.</text>
</comment>
<dbReference type="STRING" id="70996.SE18_06405"/>
<dbReference type="GO" id="GO:0030145">
    <property type="term" value="F:manganese ion binding"/>
    <property type="evidence" value="ECO:0007669"/>
    <property type="project" value="UniProtKB-UniRule"/>
</dbReference>
<dbReference type="HAMAP" id="MF_00740">
    <property type="entry name" value="Phosphopentomut"/>
    <property type="match status" value="1"/>
</dbReference>
<reference evidence="9 10" key="1">
    <citation type="submission" date="2015-07" db="EMBL/GenBank/DDBJ databases">
        <title>Whole genome sequence of Herpetosiphon geysericola DSM 7119.</title>
        <authorList>
            <person name="Hemp J."/>
            <person name="Ward L.M."/>
            <person name="Pace L.A."/>
            <person name="Fischer W.W."/>
        </authorList>
    </citation>
    <scope>NUCLEOTIDE SEQUENCE [LARGE SCALE GENOMIC DNA]</scope>
    <source>
        <strain evidence="9 10">DSM 7119</strain>
    </source>
</reference>
<feature type="binding site" evidence="6">
    <location>
        <position position="12"/>
    </location>
    <ligand>
        <name>Mn(2+)</name>
        <dbReference type="ChEBI" id="CHEBI:29035"/>
        <label>1</label>
    </ligand>
</feature>
<dbReference type="GO" id="GO:0006015">
    <property type="term" value="P:5-phosphoribose 1-diphosphate biosynthetic process"/>
    <property type="evidence" value="ECO:0007669"/>
    <property type="project" value="UniProtKB-UniPathway"/>
</dbReference>
<evidence type="ECO:0000313" key="9">
    <source>
        <dbReference type="EMBL" id="KPL90260.1"/>
    </source>
</evidence>
<dbReference type="Pfam" id="PF01676">
    <property type="entry name" value="Metalloenzyme"/>
    <property type="match status" value="1"/>
</dbReference>
<dbReference type="Gene3D" id="3.40.720.10">
    <property type="entry name" value="Alkaline Phosphatase, subunit A"/>
    <property type="match status" value="1"/>
</dbReference>
<dbReference type="Proteomes" id="UP000050277">
    <property type="component" value="Unassembled WGS sequence"/>
</dbReference>